<accession>A0ABM8AC58</accession>
<reference evidence="1" key="1">
    <citation type="submission" date="2022-07" db="EMBL/GenBank/DDBJ databases">
        <title>Complete Genome Sequence of the Radioresistant Bacterium Deinococcus aetherius ST0316, Isolated from the Air Dust collected in Lower Stratosphere above Japan.</title>
        <authorList>
            <person name="Satoh K."/>
            <person name="Hagiwara K."/>
            <person name="Katsumata K."/>
            <person name="Kubo A."/>
            <person name="Yokobori S."/>
            <person name="Yamagishi A."/>
            <person name="Oono Y."/>
            <person name="Narumi I."/>
        </authorList>
    </citation>
    <scope>NUCLEOTIDE SEQUENCE</scope>
    <source>
        <strain evidence="1">ST0316</strain>
    </source>
</reference>
<organism evidence="1 2">
    <name type="scientific">Deinococcus aetherius</name>
    <dbReference type="NCBI Taxonomy" id="200252"/>
    <lineage>
        <taxon>Bacteria</taxon>
        <taxon>Thermotogati</taxon>
        <taxon>Deinococcota</taxon>
        <taxon>Deinococci</taxon>
        <taxon>Deinococcales</taxon>
        <taxon>Deinococcaceae</taxon>
        <taxon>Deinococcus</taxon>
    </lineage>
</organism>
<dbReference type="RefSeq" id="WP_264777002.1">
    <property type="nucleotide sequence ID" value="NZ_AP026560.1"/>
</dbReference>
<name>A0ABM8AC58_9DEIO</name>
<evidence type="ECO:0000313" key="1">
    <source>
        <dbReference type="EMBL" id="BDP41223.1"/>
    </source>
</evidence>
<keyword evidence="2" id="KW-1185">Reference proteome</keyword>
<evidence type="ECO:0000313" key="2">
    <source>
        <dbReference type="Proteomes" id="UP001064971"/>
    </source>
</evidence>
<protein>
    <submittedName>
        <fullName evidence="1">Uncharacterized protein</fullName>
    </submittedName>
</protein>
<sequence>MPEYVMRIIKFPTPFRESNHQEVYDNEFLLKGTDPLTGDRLPDLSVSVYKVDAIDKCTLAKVLLQHSANIPLSSPSKNLTLVRVTDYIGGRSLVPSPLARTHFCYISDAHHEIKMRDKNDLDIFISSLITNYDSIECRVNIKDIDMYLGEVIEAKDLEWMKIARQGNCNGQKPRKLNGAWMKELPSGKSLRLFKDDAYCGEFLKQLPDAPEAMDVEADAS</sequence>
<dbReference type="EMBL" id="AP026560">
    <property type="protein sequence ID" value="BDP41223.1"/>
    <property type="molecule type" value="Genomic_DNA"/>
</dbReference>
<proteinExistence type="predicted"/>
<dbReference type="Proteomes" id="UP001064971">
    <property type="component" value="Chromosome"/>
</dbReference>
<gene>
    <name evidence="1" type="ORF">DAETH_11920</name>
</gene>